<organism evidence="1 2">
    <name type="scientific">Candidatus Desantisbacteria bacterium CG2_30_40_21</name>
    <dbReference type="NCBI Taxonomy" id="1817895"/>
    <lineage>
        <taxon>Bacteria</taxon>
        <taxon>Candidatus Desantisiibacteriota</taxon>
    </lineage>
</organism>
<dbReference type="EMBL" id="MNYI01000176">
    <property type="protein sequence ID" value="OIP38483.1"/>
    <property type="molecule type" value="Genomic_DNA"/>
</dbReference>
<comment type="caution">
    <text evidence="1">The sequence shown here is derived from an EMBL/GenBank/DDBJ whole genome shotgun (WGS) entry which is preliminary data.</text>
</comment>
<name>A0A1J5DSP0_9BACT</name>
<evidence type="ECO:0000313" key="2">
    <source>
        <dbReference type="Proteomes" id="UP000183085"/>
    </source>
</evidence>
<proteinExistence type="predicted"/>
<evidence type="ECO:0000313" key="1">
    <source>
        <dbReference type="EMBL" id="OIP38483.1"/>
    </source>
</evidence>
<protein>
    <recommendedName>
        <fullName evidence="3">Phage-Barnase-EndoU-ColicinE5/D-RelE like nuclease 2 domain-containing protein</fullName>
    </recommendedName>
</protein>
<accession>A0A1J5DSP0</accession>
<dbReference type="AlphaFoldDB" id="A0A1J5DSP0"/>
<dbReference type="STRING" id="1817895.AUJ95_06695"/>
<gene>
    <name evidence="1" type="ORF">AUJ95_06695</name>
</gene>
<dbReference type="Proteomes" id="UP000183085">
    <property type="component" value="Unassembled WGS sequence"/>
</dbReference>
<reference evidence="1 2" key="1">
    <citation type="journal article" date="2016" name="Environ. Microbiol.">
        <title>Genomic resolution of a cold subsurface aquifer community provides metabolic insights for novel microbes adapted to high CO concentrations.</title>
        <authorList>
            <person name="Probst A.J."/>
            <person name="Castelle C.J."/>
            <person name="Singh A."/>
            <person name="Brown C.T."/>
            <person name="Anantharaman K."/>
            <person name="Sharon I."/>
            <person name="Hug L.A."/>
            <person name="Burstein D."/>
            <person name="Emerson J.B."/>
            <person name="Thomas B.C."/>
            <person name="Banfield J.F."/>
        </authorList>
    </citation>
    <scope>NUCLEOTIDE SEQUENCE [LARGE SCALE GENOMIC DNA]</scope>
    <source>
        <strain evidence="1">CG2_30_40_21</strain>
    </source>
</reference>
<evidence type="ECO:0008006" key="3">
    <source>
        <dbReference type="Google" id="ProtNLM"/>
    </source>
</evidence>
<sequence>MEIVYSVNGVPIRLTYERWYHIVENHDELASYFHGILGTVGKPEIIVRGNKRSLKAAKNMGRRKWLVVVYSELLKHDGFVITAYMLDAKPKGEIVWQQ</sequence>